<dbReference type="PANTHER" id="PTHR42855:SF2">
    <property type="entry name" value="DRUG RESISTANCE ABC TRANSPORTER,ATP-BINDING PROTEIN"/>
    <property type="match status" value="1"/>
</dbReference>
<dbReference type="InterPro" id="IPR003593">
    <property type="entry name" value="AAA+_ATPase"/>
</dbReference>
<dbReference type="GO" id="GO:0003677">
    <property type="term" value="F:DNA binding"/>
    <property type="evidence" value="ECO:0007669"/>
    <property type="project" value="InterPro"/>
</dbReference>
<feature type="compositionally biased region" description="Polar residues" evidence="5">
    <location>
        <begin position="560"/>
        <end position="574"/>
    </location>
</feature>
<dbReference type="InterPro" id="IPR027417">
    <property type="entry name" value="P-loop_NTPase"/>
</dbReference>
<evidence type="ECO:0000256" key="4">
    <source>
        <dbReference type="SAM" id="Coils"/>
    </source>
</evidence>
<dbReference type="Gene3D" id="3.40.50.300">
    <property type="entry name" value="P-loop containing nucleotide triphosphate hydrolases"/>
    <property type="match status" value="2"/>
</dbReference>
<dbReference type="EMBL" id="AZEG01000002">
    <property type="protein sequence ID" value="KRL38899.1"/>
    <property type="molecule type" value="Genomic_DNA"/>
</dbReference>
<dbReference type="Pfam" id="PF12848">
    <property type="entry name" value="ABC_tran_Xtn"/>
    <property type="match status" value="1"/>
</dbReference>
<proteinExistence type="predicted"/>
<feature type="domain" description="ABC transporter" evidence="6">
    <location>
        <begin position="335"/>
        <end position="549"/>
    </location>
</feature>
<organism evidence="7 8">
    <name type="scientific">Liquorilactobacillus uvarum DSM 19971</name>
    <dbReference type="NCBI Taxonomy" id="1423812"/>
    <lineage>
        <taxon>Bacteria</taxon>
        <taxon>Bacillati</taxon>
        <taxon>Bacillota</taxon>
        <taxon>Bacilli</taxon>
        <taxon>Lactobacillales</taxon>
        <taxon>Lactobacillaceae</taxon>
        <taxon>Liquorilactobacillus</taxon>
    </lineage>
</organism>
<dbReference type="Pfam" id="PF16326">
    <property type="entry name" value="ABC_tran_CTD"/>
    <property type="match status" value="1"/>
</dbReference>
<protein>
    <submittedName>
        <fullName evidence="7">ABC superfamily ATP binding cassette transporter, ABC protein</fullName>
    </submittedName>
</protein>
<dbReference type="InterPro" id="IPR051309">
    <property type="entry name" value="ABCF_ATPase"/>
</dbReference>
<dbReference type="PROSITE" id="PS50893">
    <property type="entry name" value="ABC_TRANSPORTER_2"/>
    <property type="match status" value="2"/>
</dbReference>
<dbReference type="FunFam" id="3.40.50.300:FF:000011">
    <property type="entry name" value="Putative ABC transporter ATP-binding component"/>
    <property type="match status" value="1"/>
</dbReference>
<dbReference type="STRING" id="1423812.FD20_GL000974"/>
<comment type="caution">
    <text evidence="7">The sequence shown here is derived from an EMBL/GenBank/DDBJ whole genome shotgun (WGS) entry which is preliminary data.</text>
</comment>
<dbReference type="InterPro" id="IPR017871">
    <property type="entry name" value="ABC_transporter-like_CS"/>
</dbReference>
<keyword evidence="4" id="KW-0175">Coiled coil</keyword>
<evidence type="ECO:0000256" key="1">
    <source>
        <dbReference type="ARBA" id="ARBA00022737"/>
    </source>
</evidence>
<dbReference type="Pfam" id="PF00005">
    <property type="entry name" value="ABC_tran"/>
    <property type="match status" value="2"/>
</dbReference>
<accession>A0A0R1QCF6</accession>
<dbReference type="PROSITE" id="PS00211">
    <property type="entry name" value="ABC_TRANSPORTER_1"/>
    <property type="match status" value="1"/>
</dbReference>
<reference evidence="7 8" key="1">
    <citation type="journal article" date="2015" name="Genome Announc.">
        <title>Expanding the biotechnology potential of lactobacilli through comparative genomics of 213 strains and associated genera.</title>
        <authorList>
            <person name="Sun Z."/>
            <person name="Harris H.M."/>
            <person name="McCann A."/>
            <person name="Guo C."/>
            <person name="Argimon S."/>
            <person name="Zhang W."/>
            <person name="Yang X."/>
            <person name="Jeffery I.B."/>
            <person name="Cooney J.C."/>
            <person name="Kagawa T.F."/>
            <person name="Liu W."/>
            <person name="Song Y."/>
            <person name="Salvetti E."/>
            <person name="Wrobel A."/>
            <person name="Rasinkangas P."/>
            <person name="Parkhill J."/>
            <person name="Rea M.C."/>
            <person name="O'Sullivan O."/>
            <person name="Ritari J."/>
            <person name="Douillard F.P."/>
            <person name="Paul Ross R."/>
            <person name="Yang R."/>
            <person name="Briner A.E."/>
            <person name="Felis G.E."/>
            <person name="de Vos W.M."/>
            <person name="Barrangou R."/>
            <person name="Klaenhammer T.R."/>
            <person name="Caufield P.W."/>
            <person name="Cui Y."/>
            <person name="Zhang H."/>
            <person name="O'Toole P.W."/>
        </authorList>
    </citation>
    <scope>NUCLEOTIDE SEQUENCE [LARGE SCALE GENOMIC DNA]</scope>
    <source>
        <strain evidence="7 8">DSM 19971</strain>
    </source>
</reference>
<keyword evidence="1" id="KW-0677">Repeat</keyword>
<feature type="coiled-coil region" evidence="4">
    <location>
        <begin position="89"/>
        <end position="123"/>
    </location>
</feature>
<evidence type="ECO:0000256" key="5">
    <source>
        <dbReference type="SAM" id="MobiDB-lite"/>
    </source>
</evidence>
<evidence type="ECO:0000313" key="7">
    <source>
        <dbReference type="EMBL" id="KRL38899.1"/>
    </source>
</evidence>
<dbReference type="NCBIfam" id="NF000355">
    <property type="entry name" value="ribo_prot_ABC_F"/>
    <property type="match status" value="1"/>
</dbReference>
<keyword evidence="2" id="KW-0547">Nucleotide-binding</keyword>
<feature type="region of interest" description="Disordered" evidence="5">
    <location>
        <begin position="550"/>
        <end position="580"/>
    </location>
</feature>
<sequence length="651" mass="74733">MKMILLEVQQAARYFGADLLFKNVSLTLQEKSRVALVGRNGVGKSTLLKMIIGQQKTDEGQIIKKKNLTIGYLAQDTGLESNNTLYDEMLTVFEDLQNTERQMHKLEKEIAQMSDNVQINQKNYDNLLKKYDKIQHTFKEKNGYGYESEIRSILHGFHFFEADYSKKIASLSGGQKTRLALAKLLLEKRDLLILDEPTNHLDISTLSWLENYLQSYSGALLIVSHDRYFLDKIATDVYELTQHSVQFYKGNYTDYIHEKSERIRLQWKKFEKQQAEIAKLEDFVDRNLARASTTKRAQSRRKQLEKMERLERPQGQEKGPHFQFKIDQESGNIVLIVENAAIGHDNKIISEPINIDLRKHNIMAVVGPNGIGKSTLLKSILNKIPFIKGHCQFGTNVDVGYYDQELKNLDASKTVLSEIWDDHPLTPEKDIRSVLGSFLFSGDDVKKIVHNLSGGEKARLLLTKMAMNNHNFLVFDEPTNHLDIDSKEVLENALINFDGTVLFVSHDRYFINKVATSVLEISETGSELFLGDYDYYVDKKEEQELIANEKNKKGSLDVPSATSSAKNNYKNSKTAQKKERKLKREIAALEEKIEKLSQNKFEIEKQMSLPENFSDVSKTQELQLKLAECTKQLDQAEQLWEEKSLALEDND</sequence>
<dbReference type="GO" id="GO:0005524">
    <property type="term" value="F:ATP binding"/>
    <property type="evidence" value="ECO:0007669"/>
    <property type="project" value="UniProtKB-KW"/>
</dbReference>
<keyword evidence="8" id="KW-1185">Reference proteome</keyword>
<evidence type="ECO:0000256" key="2">
    <source>
        <dbReference type="ARBA" id="ARBA00022741"/>
    </source>
</evidence>
<dbReference type="InterPro" id="IPR037118">
    <property type="entry name" value="Val-tRNA_synth_C_sf"/>
</dbReference>
<dbReference type="PATRIC" id="fig|1423812.3.peg.1039"/>
<evidence type="ECO:0000259" key="6">
    <source>
        <dbReference type="PROSITE" id="PS50893"/>
    </source>
</evidence>
<feature type="region of interest" description="Disordered" evidence="5">
    <location>
        <begin position="292"/>
        <end position="318"/>
    </location>
</feature>
<feature type="domain" description="ABC transporter" evidence="6">
    <location>
        <begin position="6"/>
        <end position="267"/>
    </location>
</feature>
<dbReference type="Proteomes" id="UP000051155">
    <property type="component" value="Unassembled WGS sequence"/>
</dbReference>
<dbReference type="CDD" id="cd03221">
    <property type="entry name" value="ABCF_EF-3"/>
    <property type="match status" value="2"/>
</dbReference>
<dbReference type="GO" id="GO:0016887">
    <property type="term" value="F:ATP hydrolysis activity"/>
    <property type="evidence" value="ECO:0007669"/>
    <property type="project" value="InterPro"/>
</dbReference>
<dbReference type="SMART" id="SM00382">
    <property type="entry name" value="AAA"/>
    <property type="match status" value="2"/>
</dbReference>
<gene>
    <name evidence="7" type="ORF">FD20_GL000974</name>
</gene>
<dbReference type="FunFam" id="3.40.50.300:FF:000309">
    <property type="entry name" value="ABC transporter ATP-binding protein"/>
    <property type="match status" value="1"/>
</dbReference>
<dbReference type="InterPro" id="IPR032781">
    <property type="entry name" value="ABC_tran_Xtn"/>
</dbReference>
<dbReference type="SUPFAM" id="SSF52540">
    <property type="entry name" value="P-loop containing nucleoside triphosphate hydrolases"/>
    <property type="match status" value="2"/>
</dbReference>
<dbReference type="InterPro" id="IPR032524">
    <property type="entry name" value="ABC_tran_C"/>
</dbReference>
<evidence type="ECO:0000313" key="8">
    <source>
        <dbReference type="Proteomes" id="UP000051155"/>
    </source>
</evidence>
<dbReference type="Gene3D" id="1.10.287.380">
    <property type="entry name" value="Valyl-tRNA synthetase, C-terminal domain"/>
    <property type="match status" value="1"/>
</dbReference>
<evidence type="ECO:0000256" key="3">
    <source>
        <dbReference type="ARBA" id="ARBA00022840"/>
    </source>
</evidence>
<dbReference type="AlphaFoldDB" id="A0A0R1QCF6"/>
<keyword evidence="3" id="KW-0067">ATP-binding</keyword>
<feature type="compositionally biased region" description="Basic and acidic residues" evidence="5">
    <location>
        <begin position="302"/>
        <end position="318"/>
    </location>
</feature>
<dbReference type="PANTHER" id="PTHR42855">
    <property type="entry name" value="ABC TRANSPORTER ATP-BINDING SUBUNIT"/>
    <property type="match status" value="1"/>
</dbReference>
<dbReference type="InterPro" id="IPR003439">
    <property type="entry name" value="ABC_transporter-like_ATP-bd"/>
</dbReference>
<name>A0A0R1QCF6_9LACO</name>